<keyword evidence="4" id="KW-1185">Reference proteome</keyword>
<dbReference type="OrthoDB" id="205255at2759"/>
<evidence type="ECO:0000313" key="4">
    <source>
        <dbReference type="Proteomes" id="UP000326565"/>
    </source>
</evidence>
<evidence type="ECO:0000259" key="2">
    <source>
        <dbReference type="Pfam" id="PF08718"/>
    </source>
</evidence>
<dbReference type="GO" id="GO:0005829">
    <property type="term" value="C:cytosol"/>
    <property type="evidence" value="ECO:0007669"/>
    <property type="project" value="TreeGrafter"/>
</dbReference>
<organism evidence="3 4">
    <name type="scientific">Aspergillus leporis</name>
    <dbReference type="NCBI Taxonomy" id="41062"/>
    <lineage>
        <taxon>Eukaryota</taxon>
        <taxon>Fungi</taxon>
        <taxon>Dikarya</taxon>
        <taxon>Ascomycota</taxon>
        <taxon>Pezizomycotina</taxon>
        <taxon>Eurotiomycetes</taxon>
        <taxon>Eurotiomycetidae</taxon>
        <taxon>Eurotiales</taxon>
        <taxon>Aspergillaceae</taxon>
        <taxon>Aspergillus</taxon>
        <taxon>Aspergillus subgen. Circumdati</taxon>
    </lineage>
</organism>
<dbReference type="Proteomes" id="UP000326565">
    <property type="component" value="Unassembled WGS sequence"/>
</dbReference>
<dbReference type="InterPro" id="IPR014830">
    <property type="entry name" value="Glycolipid_transfer_prot_dom"/>
</dbReference>
<dbReference type="GO" id="GO:1902387">
    <property type="term" value="F:ceramide 1-phosphate binding"/>
    <property type="evidence" value="ECO:0007669"/>
    <property type="project" value="TreeGrafter"/>
</dbReference>
<keyword evidence="1" id="KW-0813">Transport</keyword>
<evidence type="ECO:0000313" key="3">
    <source>
        <dbReference type="EMBL" id="KAB8078889.1"/>
    </source>
</evidence>
<dbReference type="InterPro" id="IPR036497">
    <property type="entry name" value="GLTP_sf"/>
</dbReference>
<dbReference type="FunFam" id="1.10.3520.10:FF:000001">
    <property type="entry name" value="Pleckstrin domain-containing family A member 8"/>
    <property type="match status" value="1"/>
</dbReference>
<evidence type="ECO:0000256" key="1">
    <source>
        <dbReference type="ARBA" id="ARBA00022448"/>
    </source>
</evidence>
<protein>
    <submittedName>
        <fullName evidence="3">Glycolipid transfer protein domain-containing protein</fullName>
    </submittedName>
</protein>
<reference evidence="3 4" key="1">
    <citation type="submission" date="2019-04" db="EMBL/GenBank/DDBJ databases">
        <title>Friends and foes A comparative genomics study of 23 Aspergillus species from section Flavi.</title>
        <authorList>
            <consortium name="DOE Joint Genome Institute"/>
            <person name="Kjaerbolling I."/>
            <person name="Vesth T."/>
            <person name="Frisvad J.C."/>
            <person name="Nybo J.L."/>
            <person name="Theobald S."/>
            <person name="Kildgaard S."/>
            <person name="Isbrandt T."/>
            <person name="Kuo A."/>
            <person name="Sato A."/>
            <person name="Lyhne E.K."/>
            <person name="Kogle M.E."/>
            <person name="Wiebenga A."/>
            <person name="Kun R.S."/>
            <person name="Lubbers R.J."/>
            <person name="Makela M.R."/>
            <person name="Barry K."/>
            <person name="Chovatia M."/>
            <person name="Clum A."/>
            <person name="Daum C."/>
            <person name="Haridas S."/>
            <person name="He G."/>
            <person name="LaButti K."/>
            <person name="Lipzen A."/>
            <person name="Mondo S."/>
            <person name="Riley R."/>
            <person name="Salamov A."/>
            <person name="Simmons B.A."/>
            <person name="Magnuson J.K."/>
            <person name="Henrissat B."/>
            <person name="Mortensen U.H."/>
            <person name="Larsen T.O."/>
            <person name="Devries R.P."/>
            <person name="Grigoriev I.V."/>
            <person name="Machida M."/>
            <person name="Baker S.E."/>
            <person name="Andersen M.R."/>
        </authorList>
    </citation>
    <scope>NUCLEOTIDE SEQUENCE [LARGE SCALE GENOMIC DNA]</scope>
    <source>
        <strain evidence="3 4">CBS 151.66</strain>
    </source>
</reference>
<dbReference type="Gene3D" id="1.10.3520.10">
    <property type="entry name" value="Glycolipid transfer protein"/>
    <property type="match status" value="1"/>
</dbReference>
<dbReference type="SUPFAM" id="SSF110004">
    <property type="entry name" value="Glycolipid transfer protein, GLTP"/>
    <property type="match status" value="1"/>
</dbReference>
<dbReference type="Pfam" id="PF08718">
    <property type="entry name" value="GLTP"/>
    <property type="match status" value="1"/>
</dbReference>
<dbReference type="EMBL" id="ML732154">
    <property type="protein sequence ID" value="KAB8078889.1"/>
    <property type="molecule type" value="Genomic_DNA"/>
</dbReference>
<name>A0A5N5XDS3_9EURO</name>
<dbReference type="PANTHER" id="PTHR10219">
    <property type="entry name" value="GLYCOLIPID TRANSFER PROTEIN-RELATED"/>
    <property type="match status" value="1"/>
</dbReference>
<feature type="domain" description="Glycolipid transfer protein" evidence="2">
    <location>
        <begin position="24"/>
        <end position="161"/>
    </location>
</feature>
<gene>
    <name evidence="3" type="ORF">BDV29DRAFT_165492</name>
</gene>
<dbReference type="PANTHER" id="PTHR10219:SF25">
    <property type="entry name" value="PLECKSTRIN HOMOLOGY DOMAIN-CONTAINING FAMILY A MEMBER 8"/>
    <property type="match status" value="1"/>
</dbReference>
<dbReference type="AlphaFoldDB" id="A0A5N5XDS3"/>
<dbReference type="GO" id="GO:0016020">
    <property type="term" value="C:membrane"/>
    <property type="evidence" value="ECO:0007669"/>
    <property type="project" value="TreeGrafter"/>
</dbReference>
<proteinExistence type="predicted"/>
<sequence>MSKTWFDTLKRSFADVPVGEGNAISTTEFLEASESLATLFDVLGSKAFTPVKSDLLGNVKKLRDRQLAAPAESETVQALSVNELKTKKHTASEGLLWLVRGLEFTVQSLRRHIDNPAEKLSDSFRGAYGTSLSKHHSWAMGKAFGFAMGAAPDNESFYRSLAYVPAGGSVPEEDKKKIQEKLTREVQALENIVSILQKFQEQPEAKW</sequence>
<dbReference type="GO" id="GO:1902388">
    <property type="term" value="F:ceramide 1-phosphate transfer activity"/>
    <property type="evidence" value="ECO:0007669"/>
    <property type="project" value="TreeGrafter"/>
</dbReference>
<accession>A0A5N5XDS3</accession>